<dbReference type="RefSeq" id="WP_324767215.1">
    <property type="nucleotide sequence ID" value="NZ_BAAATS010000005.1"/>
</dbReference>
<keyword evidence="2" id="KW-1185">Reference proteome</keyword>
<dbReference type="Proteomes" id="UP001352223">
    <property type="component" value="Unassembled WGS sequence"/>
</dbReference>
<protein>
    <submittedName>
        <fullName evidence="1">DUF4865 family protein</fullName>
    </submittedName>
</protein>
<evidence type="ECO:0000313" key="2">
    <source>
        <dbReference type="Proteomes" id="UP001352223"/>
    </source>
</evidence>
<sequence length="194" mass="21467">MHAMQYEITLPADYDMGVIRERVATRHGFTDTFAGLGVKAYLIREKGVDGSPVNAYAPLYLWRTAEGMNTFLWGPPFQGLAADFGRPVVQHWAGVAYEEGAAAGGTARSAVRRRTPVEEGAELPELVARSVDEIQQLVAEGGVLFAASAVDPRTWELLTFSVWDHDSPKASGDRYQVLHLSQPERELLPRGRQW</sequence>
<accession>A0ABU6C759</accession>
<comment type="caution">
    <text evidence="1">The sequence shown here is derived from an EMBL/GenBank/DDBJ whole genome shotgun (WGS) entry which is preliminary data.</text>
</comment>
<proteinExistence type="predicted"/>
<gene>
    <name evidence="1" type="ORF">OKJ48_07945</name>
</gene>
<name>A0ABU6C759_9ACTN</name>
<organism evidence="1 2">
    <name type="scientific">Streptomyces kunmingensis</name>
    <dbReference type="NCBI Taxonomy" id="68225"/>
    <lineage>
        <taxon>Bacteria</taxon>
        <taxon>Bacillati</taxon>
        <taxon>Actinomycetota</taxon>
        <taxon>Actinomycetes</taxon>
        <taxon>Kitasatosporales</taxon>
        <taxon>Streptomycetaceae</taxon>
        <taxon>Streptomyces</taxon>
    </lineage>
</organism>
<dbReference type="EMBL" id="JAOZYB010000040">
    <property type="protein sequence ID" value="MEB3960180.1"/>
    <property type="molecule type" value="Genomic_DNA"/>
</dbReference>
<evidence type="ECO:0000313" key="1">
    <source>
        <dbReference type="EMBL" id="MEB3960180.1"/>
    </source>
</evidence>
<dbReference type="InterPro" id="IPR032349">
    <property type="entry name" value="DUF4865"/>
</dbReference>
<reference evidence="1 2" key="1">
    <citation type="submission" date="2022-10" db="EMBL/GenBank/DDBJ databases">
        <authorList>
            <person name="Xie J."/>
            <person name="Shen N."/>
        </authorList>
    </citation>
    <scope>NUCLEOTIDE SEQUENCE [LARGE SCALE GENOMIC DNA]</scope>
    <source>
        <strain evidence="1 2">DSM 41681</strain>
    </source>
</reference>
<dbReference type="Pfam" id="PF16157">
    <property type="entry name" value="DUF4865"/>
    <property type="match status" value="1"/>
</dbReference>